<dbReference type="GO" id="GO:0005886">
    <property type="term" value="C:plasma membrane"/>
    <property type="evidence" value="ECO:0007669"/>
    <property type="project" value="TreeGrafter"/>
</dbReference>
<dbReference type="PROSITE" id="PS51181">
    <property type="entry name" value="PPASE_TENSIN"/>
    <property type="match status" value="1"/>
</dbReference>
<reference evidence="6" key="1">
    <citation type="submission" date="2021-03" db="EMBL/GenBank/DDBJ databases">
        <authorList>
            <person name="Tagirdzhanova G."/>
        </authorList>
    </citation>
    <scope>NUCLEOTIDE SEQUENCE</scope>
</reference>
<evidence type="ECO:0000313" key="7">
    <source>
        <dbReference type="Proteomes" id="UP000664521"/>
    </source>
</evidence>
<dbReference type="GO" id="GO:0051896">
    <property type="term" value="P:regulation of phosphatidylinositol 3-kinase/protein kinase B signal transduction"/>
    <property type="evidence" value="ECO:0007669"/>
    <property type="project" value="TreeGrafter"/>
</dbReference>
<sequence>MASLLRQIVAGPRSRHPEAGLDLCYVTDDIIATSGPSSTYPQRAYRNPTDALVKFLDYKHGENWAIWEFRAEGTGYPDSEVYGRIRHYPWPDHHPPPFALIPNIMASMRDWLKGLGNVSGRVVVVHCKAGKGRSGTIACSYLISEDGWTVNDALARFTGRRMRSGFGAGVSIPSQLRWISYVDRWSKHQKLYVERQVEILEVHAWGLRDGVKVAIEGYIDEGKIIKTFHVFSKPERISMDDPQQLDTPVITDGTKDVPTSASTPVSTSAVIFRPHHPIILPSSDICIDLERRNKATYGWTMVTSVAHVWFNVFFEGRGPENHGDPTSDGVFEIAWDAMDGIKGSARKGTKALDRIAVVWRAVPADKKPPVIITEPRKGAVVPEERAADWRQAENGGLRKDLGLRTESPMSAEVSRASSVKSGASVVKEGESESEDGAYGVKTHGPAGEDHVPRLESGGATRGAADGGSPGVNGGGAVGVGELAGIVQEMKGAGGERSEEMKT</sequence>
<dbReference type="SMART" id="SM00404">
    <property type="entry name" value="PTPc_motif"/>
    <property type="match status" value="1"/>
</dbReference>
<dbReference type="PANTHER" id="PTHR12305:SF81">
    <property type="entry name" value="PHOSPHATIDYLINOSITOL 3,4,5-TRISPHOSPHATE 3-PHOSPHATASE AND DUAL-SPECIFICITY PROTEIN PHOSPHATASE PTEN"/>
    <property type="match status" value="1"/>
</dbReference>
<dbReference type="GO" id="GO:0043491">
    <property type="term" value="P:phosphatidylinositol 3-kinase/protein kinase B signal transduction"/>
    <property type="evidence" value="ECO:0007669"/>
    <property type="project" value="TreeGrafter"/>
</dbReference>
<evidence type="ECO:0000256" key="3">
    <source>
        <dbReference type="SAM" id="MobiDB-lite"/>
    </source>
</evidence>
<accession>A0A8H3IYD9</accession>
<dbReference type="PANTHER" id="PTHR12305">
    <property type="entry name" value="PHOSPHATASE WITH HOMOLOGY TO TENSIN"/>
    <property type="match status" value="1"/>
</dbReference>
<dbReference type="GO" id="GO:0004725">
    <property type="term" value="F:protein tyrosine phosphatase activity"/>
    <property type="evidence" value="ECO:0007669"/>
    <property type="project" value="TreeGrafter"/>
</dbReference>
<dbReference type="GO" id="GO:0005634">
    <property type="term" value="C:nucleus"/>
    <property type="evidence" value="ECO:0007669"/>
    <property type="project" value="TreeGrafter"/>
</dbReference>
<dbReference type="InterPro" id="IPR029023">
    <property type="entry name" value="Tensin_phosphatase"/>
</dbReference>
<dbReference type="GO" id="GO:0016314">
    <property type="term" value="F:phosphatidylinositol-3,4,5-trisphosphate 3-phosphatase activity"/>
    <property type="evidence" value="ECO:0007669"/>
    <property type="project" value="UniProtKB-EC"/>
</dbReference>
<proteinExistence type="predicted"/>
<evidence type="ECO:0000256" key="1">
    <source>
        <dbReference type="ARBA" id="ARBA00013015"/>
    </source>
</evidence>
<dbReference type="InterPro" id="IPR051281">
    <property type="entry name" value="Dual-spec_lipid-protein_phosph"/>
</dbReference>
<dbReference type="InterPro" id="IPR029021">
    <property type="entry name" value="Prot-tyrosine_phosphatase-like"/>
</dbReference>
<dbReference type="Pfam" id="PF00782">
    <property type="entry name" value="DSPc"/>
    <property type="match status" value="1"/>
</dbReference>
<evidence type="ECO:0000256" key="2">
    <source>
        <dbReference type="ARBA" id="ARBA00022801"/>
    </source>
</evidence>
<feature type="domain" description="Tyrosine specific protein phosphatases" evidence="4">
    <location>
        <begin position="109"/>
        <end position="161"/>
    </location>
</feature>
<dbReference type="Gene3D" id="3.90.190.10">
    <property type="entry name" value="Protein tyrosine phosphatase superfamily"/>
    <property type="match status" value="1"/>
</dbReference>
<name>A0A8H3IYD9_9LECA</name>
<dbReference type="InterPro" id="IPR000387">
    <property type="entry name" value="Tyr_Pase_dom"/>
</dbReference>
<dbReference type="EMBL" id="CAJPDS010000070">
    <property type="protein sequence ID" value="CAF9933815.1"/>
    <property type="molecule type" value="Genomic_DNA"/>
</dbReference>
<gene>
    <name evidence="6" type="ORF">HETSPECPRED_009009</name>
</gene>
<dbReference type="OrthoDB" id="16692at2759"/>
<feature type="region of interest" description="Disordered" evidence="3">
    <location>
        <begin position="400"/>
        <end position="477"/>
    </location>
</feature>
<dbReference type="InterPro" id="IPR003595">
    <property type="entry name" value="Tyr_Pase_cat"/>
</dbReference>
<dbReference type="InterPro" id="IPR016130">
    <property type="entry name" value="Tyr_Pase_AS"/>
</dbReference>
<comment type="caution">
    <text evidence="6">The sequence shown here is derived from an EMBL/GenBank/DDBJ whole genome shotgun (WGS) entry which is preliminary data.</text>
</comment>
<dbReference type="AlphaFoldDB" id="A0A8H3IYD9"/>
<dbReference type="EC" id="3.1.3.67" evidence="1"/>
<protein>
    <recommendedName>
        <fullName evidence="1">phosphatidylinositol-3,4,5-trisphosphate 3-phosphatase</fullName>
        <ecNumber evidence="1">3.1.3.67</ecNumber>
    </recommendedName>
</protein>
<dbReference type="PROSITE" id="PS50056">
    <property type="entry name" value="TYR_PHOSPHATASE_2"/>
    <property type="match status" value="1"/>
</dbReference>
<feature type="compositionally biased region" description="Gly residues" evidence="3">
    <location>
        <begin position="464"/>
        <end position="477"/>
    </location>
</feature>
<keyword evidence="7" id="KW-1185">Reference proteome</keyword>
<dbReference type="GO" id="GO:0046856">
    <property type="term" value="P:phosphatidylinositol dephosphorylation"/>
    <property type="evidence" value="ECO:0007669"/>
    <property type="project" value="TreeGrafter"/>
</dbReference>
<dbReference type="CDD" id="cd14497">
    <property type="entry name" value="PTP_PTEN-like"/>
    <property type="match status" value="1"/>
</dbReference>
<dbReference type="GO" id="GO:0042995">
    <property type="term" value="C:cell projection"/>
    <property type="evidence" value="ECO:0007669"/>
    <property type="project" value="TreeGrafter"/>
</dbReference>
<evidence type="ECO:0000259" key="5">
    <source>
        <dbReference type="PROSITE" id="PS51181"/>
    </source>
</evidence>
<dbReference type="SUPFAM" id="SSF52799">
    <property type="entry name" value="(Phosphotyrosine protein) phosphatases II"/>
    <property type="match status" value="1"/>
</dbReference>
<keyword evidence="2" id="KW-0378">Hydrolase</keyword>
<dbReference type="PROSITE" id="PS00383">
    <property type="entry name" value="TYR_PHOSPHATASE_1"/>
    <property type="match status" value="1"/>
</dbReference>
<evidence type="ECO:0000259" key="4">
    <source>
        <dbReference type="PROSITE" id="PS50056"/>
    </source>
</evidence>
<dbReference type="GO" id="GO:0005829">
    <property type="term" value="C:cytosol"/>
    <property type="evidence" value="ECO:0007669"/>
    <property type="project" value="TreeGrafter"/>
</dbReference>
<dbReference type="InterPro" id="IPR000340">
    <property type="entry name" value="Dual-sp_phosphatase_cat-dom"/>
</dbReference>
<feature type="compositionally biased region" description="Low complexity" evidence="3">
    <location>
        <begin position="413"/>
        <end position="426"/>
    </location>
</feature>
<evidence type="ECO:0000313" key="6">
    <source>
        <dbReference type="EMBL" id="CAF9933815.1"/>
    </source>
</evidence>
<dbReference type="Proteomes" id="UP000664521">
    <property type="component" value="Unassembled WGS sequence"/>
</dbReference>
<organism evidence="6 7">
    <name type="scientific">Heterodermia speciosa</name>
    <dbReference type="NCBI Taxonomy" id="116794"/>
    <lineage>
        <taxon>Eukaryota</taxon>
        <taxon>Fungi</taxon>
        <taxon>Dikarya</taxon>
        <taxon>Ascomycota</taxon>
        <taxon>Pezizomycotina</taxon>
        <taxon>Lecanoromycetes</taxon>
        <taxon>OSLEUM clade</taxon>
        <taxon>Lecanoromycetidae</taxon>
        <taxon>Caliciales</taxon>
        <taxon>Physciaceae</taxon>
        <taxon>Heterodermia</taxon>
    </lineage>
</organism>
<feature type="domain" description="Phosphatase tensin-type" evidence="5">
    <location>
        <begin position="12"/>
        <end position="189"/>
    </location>
</feature>